<dbReference type="InterPro" id="IPR029063">
    <property type="entry name" value="SAM-dependent_MTases_sf"/>
</dbReference>
<evidence type="ECO:0000313" key="2">
    <source>
        <dbReference type="EMBL" id="KKK27203.1"/>
    </source>
</evidence>
<dbReference type="AlphaFoldDB" id="A0A0F8V630"/>
<comment type="caution">
    <text evidence="2">The sequence shown here is derived from an EMBL/GenBank/DDBJ whole genome shotgun (WGS) entry which is preliminary data.</text>
</comment>
<sequence length="366" mass="40341">MVDISLLTAQYSQQVDPPRLSIPHGRDLVSPTTQSAIYQTMFDDTRTWPLPPVPYQTRVLKMILSRIEESICDPEEDEILDSLLEKWTSLLSHPKPSAIQQAQQLSDIKYTAPTGEEREPRKTVITRESRGLILAAGTTGFRTWEAALHLGSYLATDAGASLLRGQRVLELGAGTGFLSLFCAKYLGAESVFATDREPALIEQINDCIGRNGLHGGIQAGIWEWGGPLLIPSSSSSSSGSGSDDEPAPAPESEPESGHENENENENGNQKSVRFDIALGADLIYDVDLVPLLVSTIEDLFNNYSLKQFIISATLRNEETFGTFIETCYQNNLLVDRIPFESTTEETQTGFFHSTAIPIRTYRVSRA</sequence>
<gene>
    <name evidence="2" type="ORF">ARAM_004934</name>
</gene>
<proteinExistence type="predicted"/>
<feature type="compositionally biased region" description="Low complexity" evidence="1">
    <location>
        <begin position="232"/>
        <end position="241"/>
    </location>
</feature>
<dbReference type="OrthoDB" id="194386at2759"/>
<dbReference type="Gene3D" id="3.40.50.150">
    <property type="entry name" value="Vaccinia Virus protein VP39"/>
    <property type="match status" value="1"/>
</dbReference>
<dbReference type="Proteomes" id="UP000034291">
    <property type="component" value="Unassembled WGS sequence"/>
</dbReference>
<dbReference type="PANTHER" id="PTHR14614">
    <property type="entry name" value="HEPATOCELLULAR CARCINOMA-ASSOCIATED ANTIGEN"/>
    <property type="match status" value="1"/>
</dbReference>
<dbReference type="PANTHER" id="PTHR14614:SF130">
    <property type="entry name" value="PROTEIN-LYSINE N-METHYLTRANSFERASE EEF2KMT"/>
    <property type="match status" value="1"/>
</dbReference>
<reference evidence="2 3" key="1">
    <citation type="submission" date="2015-02" db="EMBL/GenBank/DDBJ databases">
        <title>Draft Genome Sequences of Two Closely-Related Aflatoxigenic Aspergillus Species Obtained from the Cote d'Ivoire.</title>
        <authorList>
            <person name="Moore G.G."/>
            <person name="Beltz S.B."/>
            <person name="Mack B.M."/>
        </authorList>
    </citation>
    <scope>NUCLEOTIDE SEQUENCE [LARGE SCALE GENOMIC DNA]</scope>
    <source>
        <strain evidence="2 3">SRRC1468</strain>
    </source>
</reference>
<dbReference type="CDD" id="cd02440">
    <property type="entry name" value="AdoMet_MTases"/>
    <property type="match status" value="1"/>
</dbReference>
<dbReference type="Pfam" id="PF10294">
    <property type="entry name" value="Methyltransf_16"/>
    <property type="match status" value="1"/>
</dbReference>
<dbReference type="STRING" id="308745.A0A0F8V630"/>
<dbReference type="InterPro" id="IPR019410">
    <property type="entry name" value="Methyltransf_16"/>
</dbReference>
<keyword evidence="3" id="KW-1185">Reference proteome</keyword>
<dbReference type="GO" id="GO:0008757">
    <property type="term" value="F:S-adenosylmethionine-dependent methyltransferase activity"/>
    <property type="evidence" value="ECO:0007669"/>
    <property type="project" value="UniProtKB-ARBA"/>
</dbReference>
<evidence type="ECO:0008006" key="4">
    <source>
        <dbReference type="Google" id="ProtNLM"/>
    </source>
</evidence>
<dbReference type="SUPFAM" id="SSF53335">
    <property type="entry name" value="S-adenosyl-L-methionine-dependent methyltransferases"/>
    <property type="match status" value="1"/>
</dbReference>
<evidence type="ECO:0000256" key="1">
    <source>
        <dbReference type="SAM" id="MobiDB-lite"/>
    </source>
</evidence>
<accession>A0A0F8V630</accession>
<name>A0A0F8V630_9EURO</name>
<protein>
    <recommendedName>
        <fullName evidence="4">Methyltransferase-domain-containing protein</fullName>
    </recommendedName>
</protein>
<feature type="region of interest" description="Disordered" evidence="1">
    <location>
        <begin position="232"/>
        <end position="268"/>
    </location>
</feature>
<dbReference type="GO" id="GO:0005737">
    <property type="term" value="C:cytoplasm"/>
    <property type="evidence" value="ECO:0007669"/>
    <property type="project" value="TreeGrafter"/>
</dbReference>
<evidence type="ECO:0000313" key="3">
    <source>
        <dbReference type="Proteomes" id="UP000034291"/>
    </source>
</evidence>
<organism evidence="2 3">
    <name type="scientific">Aspergillus rambellii</name>
    <dbReference type="NCBI Taxonomy" id="308745"/>
    <lineage>
        <taxon>Eukaryota</taxon>
        <taxon>Fungi</taxon>
        <taxon>Dikarya</taxon>
        <taxon>Ascomycota</taxon>
        <taxon>Pezizomycotina</taxon>
        <taxon>Eurotiomycetes</taxon>
        <taxon>Eurotiomycetidae</taxon>
        <taxon>Eurotiales</taxon>
        <taxon>Aspergillaceae</taxon>
        <taxon>Aspergillus</taxon>
        <taxon>Aspergillus subgen. Nidulantes</taxon>
    </lineage>
</organism>
<dbReference type="EMBL" id="JZBS01000093">
    <property type="protein sequence ID" value="KKK27203.1"/>
    <property type="molecule type" value="Genomic_DNA"/>
</dbReference>